<evidence type="ECO:0000256" key="2">
    <source>
        <dbReference type="SAM" id="MobiDB-lite"/>
    </source>
</evidence>
<protein>
    <recommendedName>
        <fullName evidence="4">RlpA-like protein double-psi beta-barrel domain-containing protein</fullName>
    </recommendedName>
</protein>
<keyword evidence="6" id="KW-1185">Reference proteome</keyword>
<dbReference type="InterPro" id="IPR051477">
    <property type="entry name" value="Expansin_CellWall"/>
</dbReference>
<feature type="domain" description="RlpA-like protein double-psi beta-barrel" evidence="4">
    <location>
        <begin position="77"/>
        <end position="168"/>
    </location>
</feature>
<dbReference type="Proteomes" id="UP001473302">
    <property type="component" value="Unassembled WGS sequence"/>
</dbReference>
<gene>
    <name evidence="5" type="ORF">MFLAVUS_003474</name>
</gene>
<proteinExistence type="predicted"/>
<dbReference type="EMBL" id="BAABUK010000006">
    <property type="protein sequence ID" value="GAA5810056.1"/>
    <property type="molecule type" value="Genomic_DNA"/>
</dbReference>
<organism evidence="5 6">
    <name type="scientific">Mucor flavus</name>
    <dbReference type="NCBI Taxonomy" id="439312"/>
    <lineage>
        <taxon>Eukaryota</taxon>
        <taxon>Fungi</taxon>
        <taxon>Fungi incertae sedis</taxon>
        <taxon>Mucoromycota</taxon>
        <taxon>Mucoromycotina</taxon>
        <taxon>Mucoromycetes</taxon>
        <taxon>Mucorales</taxon>
        <taxon>Mucorineae</taxon>
        <taxon>Mucoraceae</taxon>
        <taxon>Mucor</taxon>
    </lineage>
</organism>
<dbReference type="SUPFAM" id="SSF50685">
    <property type="entry name" value="Barwin-like endoglucanases"/>
    <property type="match status" value="1"/>
</dbReference>
<comment type="caution">
    <text evidence="5">The sequence shown here is derived from an EMBL/GenBank/DDBJ whole genome shotgun (WGS) entry which is preliminary data.</text>
</comment>
<keyword evidence="1 3" id="KW-0732">Signal</keyword>
<evidence type="ECO:0000313" key="5">
    <source>
        <dbReference type="EMBL" id="GAA5810056.1"/>
    </source>
</evidence>
<dbReference type="InterPro" id="IPR009009">
    <property type="entry name" value="RlpA-like_DPBB"/>
</dbReference>
<dbReference type="Gene3D" id="2.40.40.10">
    <property type="entry name" value="RlpA-like domain"/>
    <property type="match status" value="1"/>
</dbReference>
<feature type="compositionally biased region" description="Low complexity" evidence="2">
    <location>
        <begin position="43"/>
        <end position="66"/>
    </location>
</feature>
<reference evidence="5 6" key="1">
    <citation type="submission" date="2024-04" db="EMBL/GenBank/DDBJ databases">
        <title>genome sequences of Mucor flavus KT1a and Helicostylum pulchrum KT1b strains isolated from the surface of a dry-aged beef.</title>
        <authorList>
            <person name="Toyotome T."/>
            <person name="Hosono M."/>
            <person name="Torimaru M."/>
            <person name="Fukuda K."/>
            <person name="Mikami N."/>
        </authorList>
    </citation>
    <scope>NUCLEOTIDE SEQUENCE [LARGE SCALE GENOMIC DNA]</scope>
    <source>
        <strain evidence="5 6">KT1a</strain>
    </source>
</reference>
<dbReference type="PANTHER" id="PTHR31836:SF28">
    <property type="entry name" value="SRCR DOMAIN-CONTAINING PROTEIN-RELATED"/>
    <property type="match status" value="1"/>
</dbReference>
<name>A0ABP9YT70_9FUNG</name>
<evidence type="ECO:0000259" key="4">
    <source>
        <dbReference type="Pfam" id="PF03330"/>
    </source>
</evidence>
<dbReference type="InterPro" id="IPR036908">
    <property type="entry name" value="RlpA-like_sf"/>
</dbReference>
<evidence type="ECO:0000313" key="6">
    <source>
        <dbReference type="Proteomes" id="UP001473302"/>
    </source>
</evidence>
<evidence type="ECO:0000256" key="1">
    <source>
        <dbReference type="ARBA" id="ARBA00022729"/>
    </source>
</evidence>
<feature type="signal peptide" evidence="3">
    <location>
        <begin position="1"/>
        <end position="22"/>
    </location>
</feature>
<dbReference type="PANTHER" id="PTHR31836">
    <property type="match status" value="1"/>
</dbReference>
<dbReference type="CDD" id="cd22191">
    <property type="entry name" value="DPBB_RlpA_EXP_N-like"/>
    <property type="match status" value="1"/>
</dbReference>
<evidence type="ECO:0000256" key="3">
    <source>
        <dbReference type="SAM" id="SignalP"/>
    </source>
</evidence>
<dbReference type="Pfam" id="PF03330">
    <property type="entry name" value="DPBB_1"/>
    <property type="match status" value="1"/>
</dbReference>
<feature type="region of interest" description="Disordered" evidence="2">
    <location>
        <begin position="43"/>
        <end position="69"/>
    </location>
</feature>
<feature type="chain" id="PRO_5045044988" description="RlpA-like protein double-psi beta-barrel domain-containing protein" evidence="3">
    <location>
        <begin position="23"/>
        <end position="172"/>
    </location>
</feature>
<sequence>MKSLTVLYTLALVIFFISTVSAASFNKQRYVRGSKPARTTVKATATIPKATTTTKSSTTAAPTSPAGSGTVYSGDGTWFDIGLGSCGQVNTDDELVAALNAPQMMNGANPNNNPMCGRMIKVTNPATNKSVTVKIVDTCPPCVSGSVDLSPAAFSAISNLDVGRIKINWIYV</sequence>
<accession>A0ABP9YT70</accession>